<dbReference type="OrthoDB" id="9769453at2"/>
<gene>
    <name evidence="1" type="ORF">EHS89_04045</name>
</gene>
<accession>A0A3P1SXF3</accession>
<evidence type="ECO:0000313" key="1">
    <source>
        <dbReference type="EMBL" id="RRD01728.1"/>
    </source>
</evidence>
<proteinExistence type="predicted"/>
<dbReference type="InterPro" id="IPR006230">
    <property type="entry name" value="MutL"/>
</dbReference>
<evidence type="ECO:0000313" key="2">
    <source>
        <dbReference type="Proteomes" id="UP000267535"/>
    </source>
</evidence>
<dbReference type="Pfam" id="PF13941">
    <property type="entry name" value="MutL"/>
    <property type="match status" value="1"/>
</dbReference>
<organism evidence="1 2">
    <name type="scientific">Amphritea balenae</name>
    <dbReference type="NCBI Taxonomy" id="452629"/>
    <lineage>
        <taxon>Bacteria</taxon>
        <taxon>Pseudomonadati</taxon>
        <taxon>Pseudomonadota</taxon>
        <taxon>Gammaproteobacteria</taxon>
        <taxon>Oceanospirillales</taxon>
        <taxon>Oceanospirillaceae</taxon>
        <taxon>Amphritea</taxon>
    </lineage>
</organism>
<keyword evidence="2" id="KW-1185">Reference proteome</keyword>
<dbReference type="Proteomes" id="UP000267535">
    <property type="component" value="Unassembled WGS sequence"/>
</dbReference>
<protein>
    <submittedName>
        <fullName evidence="1">Methylaspartate mutase</fullName>
    </submittedName>
</protein>
<name>A0A3P1SXF3_9GAMM</name>
<dbReference type="AlphaFoldDB" id="A0A3P1SXF3"/>
<dbReference type="EMBL" id="RQXV01000001">
    <property type="protein sequence ID" value="RRD01728.1"/>
    <property type="molecule type" value="Genomic_DNA"/>
</dbReference>
<reference evidence="1 2" key="1">
    <citation type="submission" date="2018-11" db="EMBL/GenBank/DDBJ databases">
        <title>The draft genome sequence of Amphritea balenae JAMM 1525T.</title>
        <authorList>
            <person name="Fang Z."/>
            <person name="Zhang Y."/>
            <person name="Han X."/>
        </authorList>
    </citation>
    <scope>NUCLEOTIDE SEQUENCE [LARGE SCALE GENOMIC DNA]</scope>
    <source>
        <strain evidence="1 2">JAMM 1525</strain>
    </source>
</reference>
<dbReference type="RefSeq" id="WP_124924802.1">
    <property type="nucleotide sequence ID" value="NZ_BMOH01000001.1"/>
</dbReference>
<sequence>MNKSTSQGNDKLLIDVGSTYFKVSTADSIEQHFRDFNKDILDDLVHRCGDTIDRFDKDDVHICSSANGGLSTLIIGVTNSFSLKYATNIAFNSGINIIDTILYQNIEEYSIPSDLVDVVIIVGGIDSCAGIFNESLYNYLSQLNYSNVVFVGSEQDAPVLKQNIENIAILPNIIDNKLHIVEEHLKEYLTNLYQQDIEGKEDIKNLYDITANQIYSTPYIVNKTLPHIDARYSVVDPFILLDIGGATTDIHYSKDLVDDNLVTENEYDRMVFKKLGVYKSKQSLIFAAQNNEFVYELLMHLKVTENIFNEQSEKATRILMQLAIFLVLCKISHYRKAYINLKLLAINSIVLTGGITKVLTTEEIEDIVSFFYKKILTSDHKPVVVLDTNYDIWTLGAKG</sequence>
<comment type="caution">
    <text evidence="1">The sequence shown here is derived from an EMBL/GenBank/DDBJ whole genome shotgun (WGS) entry which is preliminary data.</text>
</comment>